<keyword evidence="4 9" id="KW-0547">Nucleotide-binding</keyword>
<keyword evidence="5 11" id="KW-0418">Kinase</keyword>
<name>A0A1W0XBR7_HYPEX</name>
<evidence type="ECO:0000256" key="3">
    <source>
        <dbReference type="ARBA" id="ARBA00022679"/>
    </source>
</evidence>
<dbReference type="GO" id="GO:0005737">
    <property type="term" value="C:cytoplasm"/>
    <property type="evidence" value="ECO:0007669"/>
    <property type="project" value="TreeGrafter"/>
</dbReference>
<dbReference type="AlphaFoldDB" id="A0A1W0XBR7"/>
<dbReference type="EC" id="2.7.11.1" evidence="1"/>
<dbReference type="Gene3D" id="1.10.510.10">
    <property type="entry name" value="Transferase(Phosphotransferase) domain 1"/>
    <property type="match status" value="2"/>
</dbReference>
<dbReference type="PANTHER" id="PTHR24361">
    <property type="entry name" value="MITOGEN-ACTIVATED KINASE KINASE KINASE"/>
    <property type="match status" value="1"/>
</dbReference>
<evidence type="ECO:0000259" key="10">
    <source>
        <dbReference type="PROSITE" id="PS50011"/>
    </source>
</evidence>
<dbReference type="InterPro" id="IPR011009">
    <property type="entry name" value="Kinase-like_dom_sf"/>
</dbReference>
<evidence type="ECO:0000256" key="9">
    <source>
        <dbReference type="PROSITE-ProRule" id="PRU10141"/>
    </source>
</evidence>
<dbReference type="GO" id="GO:0005524">
    <property type="term" value="F:ATP binding"/>
    <property type="evidence" value="ECO:0007669"/>
    <property type="project" value="UniProtKB-UniRule"/>
</dbReference>
<organism evidence="11 12">
    <name type="scientific">Hypsibius exemplaris</name>
    <name type="common">Freshwater tardigrade</name>
    <dbReference type="NCBI Taxonomy" id="2072580"/>
    <lineage>
        <taxon>Eukaryota</taxon>
        <taxon>Metazoa</taxon>
        <taxon>Ecdysozoa</taxon>
        <taxon>Tardigrada</taxon>
        <taxon>Eutardigrada</taxon>
        <taxon>Parachela</taxon>
        <taxon>Hypsibioidea</taxon>
        <taxon>Hypsibiidae</taxon>
        <taxon>Hypsibius</taxon>
    </lineage>
</organism>
<evidence type="ECO:0000256" key="1">
    <source>
        <dbReference type="ARBA" id="ARBA00012513"/>
    </source>
</evidence>
<evidence type="ECO:0000256" key="4">
    <source>
        <dbReference type="ARBA" id="ARBA00022741"/>
    </source>
</evidence>
<dbReference type="PROSITE" id="PS50011">
    <property type="entry name" value="PROTEIN_KINASE_DOM"/>
    <property type="match status" value="2"/>
</dbReference>
<comment type="catalytic activity">
    <reaction evidence="8">
        <text>L-seryl-[protein] + ATP = O-phospho-L-seryl-[protein] + ADP + H(+)</text>
        <dbReference type="Rhea" id="RHEA:17989"/>
        <dbReference type="Rhea" id="RHEA-COMP:9863"/>
        <dbReference type="Rhea" id="RHEA-COMP:11604"/>
        <dbReference type="ChEBI" id="CHEBI:15378"/>
        <dbReference type="ChEBI" id="CHEBI:29999"/>
        <dbReference type="ChEBI" id="CHEBI:30616"/>
        <dbReference type="ChEBI" id="CHEBI:83421"/>
        <dbReference type="ChEBI" id="CHEBI:456216"/>
        <dbReference type="EC" id="2.7.11.1"/>
    </reaction>
</comment>
<feature type="domain" description="Protein kinase" evidence="10">
    <location>
        <begin position="363"/>
        <end position="653"/>
    </location>
</feature>
<dbReference type="InterPro" id="IPR017441">
    <property type="entry name" value="Protein_kinase_ATP_BS"/>
</dbReference>
<dbReference type="SUPFAM" id="SSF56112">
    <property type="entry name" value="Protein kinase-like (PK-like)"/>
    <property type="match status" value="2"/>
</dbReference>
<dbReference type="EMBL" id="MTYJ01000004">
    <property type="protein sequence ID" value="OQV24949.1"/>
    <property type="molecule type" value="Genomic_DNA"/>
</dbReference>
<evidence type="ECO:0000256" key="8">
    <source>
        <dbReference type="ARBA" id="ARBA00048679"/>
    </source>
</evidence>
<comment type="caution">
    <text evidence="11">The sequence shown here is derived from an EMBL/GenBank/DDBJ whole genome shotgun (WGS) entry which is preliminary data.</text>
</comment>
<protein>
    <recommendedName>
        <fullName evidence="1">non-specific serine/threonine protein kinase</fullName>
        <ecNumber evidence="1">2.7.11.1</ecNumber>
    </recommendedName>
</protein>
<evidence type="ECO:0000256" key="7">
    <source>
        <dbReference type="ARBA" id="ARBA00047899"/>
    </source>
</evidence>
<keyword evidence="12" id="KW-1185">Reference proteome</keyword>
<evidence type="ECO:0000313" key="12">
    <source>
        <dbReference type="Proteomes" id="UP000192578"/>
    </source>
</evidence>
<dbReference type="GO" id="GO:0004674">
    <property type="term" value="F:protein serine/threonine kinase activity"/>
    <property type="evidence" value="ECO:0007669"/>
    <property type="project" value="TreeGrafter"/>
</dbReference>
<sequence length="711" mass="79654">MNSEPSMTAPSWFQLVSCNDKQIILAFPETNSVDPNSRETGEPHQVTLRIIREQSSENKDRLFWRLFDHIRSLAKCVTWDGAFAPNMDIRGRQAVFATRHDRREGTQGETDLLRTTAARATKVTHKHLLGYYALGCDDPMLTVSGEDGVGRWHALMEPWATAGAMETSLHDLSRNKKLDADEIIGFTLQLLDAMKYLHNEGWTINVLRSESIMVNLEQGCVKVVDWLNFSSYHSASSTDENGPTVQRVYEFRHPDLLPGFVDHLLCSSKELPICRFWHDTWSLGCVIVDVLTQGHMQTEIKDGSHPVIPNGTPDFIRDLCKRCFDRETTARALYDLIVQEISCFTHSIVIGSAAQDFFFHWHPSSVIFLGQGSFGCVYSATLKWSTGTEWSKRSNICALKIFNSPLDVRDIPEKWCTLLGLNHPNIVKYVALGQINVDPYGIRGRTNQDALIMEYCAGGSLRDYCKEKLLDAKTISEYFTQIVSAVRFLHQRPRPIFHGDINGVNIFLTVDKKACKLGDMDSFYLMPNSRTMTGGLKIGQGKLLHMSPEMLSYSIHGVAEGDEGIETGIGRTSDIWSVGCTVLEMVGQVYQYHDINKQSLEMQIDFGVALPVCYGRLHLITTTSTLSSSITAMITSPAYVTALEDMRKKYPQLFENNAITVTTVDVGLYTESCTPGFEGPSINEFVGAYARATEARTTEQTVILNADKQNG</sequence>
<dbReference type="InterPro" id="IPR000719">
    <property type="entry name" value="Prot_kinase_dom"/>
</dbReference>
<dbReference type="InterPro" id="IPR053235">
    <property type="entry name" value="Ser_Thr_kinase"/>
</dbReference>
<reference evidence="12" key="1">
    <citation type="submission" date="2017-01" db="EMBL/GenBank/DDBJ databases">
        <title>Comparative genomics of anhydrobiosis in the tardigrade Hypsibius dujardini.</title>
        <authorList>
            <person name="Yoshida Y."/>
            <person name="Koutsovoulos G."/>
            <person name="Laetsch D."/>
            <person name="Stevens L."/>
            <person name="Kumar S."/>
            <person name="Horikawa D."/>
            <person name="Ishino K."/>
            <person name="Komine S."/>
            <person name="Tomita M."/>
            <person name="Blaxter M."/>
            <person name="Arakawa K."/>
        </authorList>
    </citation>
    <scope>NUCLEOTIDE SEQUENCE [LARGE SCALE GENOMIC DNA]</scope>
    <source>
        <strain evidence="12">Z151</strain>
    </source>
</reference>
<feature type="binding site" evidence="9">
    <location>
        <position position="400"/>
    </location>
    <ligand>
        <name>ATP</name>
        <dbReference type="ChEBI" id="CHEBI:30616"/>
    </ligand>
</feature>
<dbReference type="PROSITE" id="PS00107">
    <property type="entry name" value="PROTEIN_KINASE_ATP"/>
    <property type="match status" value="1"/>
</dbReference>
<dbReference type="PANTHER" id="PTHR24361:SF433">
    <property type="entry name" value="PROTEIN KINASE DOMAIN-CONTAINING PROTEIN"/>
    <property type="match status" value="1"/>
</dbReference>
<dbReference type="Proteomes" id="UP000192578">
    <property type="component" value="Unassembled WGS sequence"/>
</dbReference>
<comment type="catalytic activity">
    <reaction evidence="7">
        <text>L-threonyl-[protein] + ATP = O-phospho-L-threonyl-[protein] + ADP + H(+)</text>
        <dbReference type="Rhea" id="RHEA:46608"/>
        <dbReference type="Rhea" id="RHEA-COMP:11060"/>
        <dbReference type="Rhea" id="RHEA-COMP:11605"/>
        <dbReference type="ChEBI" id="CHEBI:15378"/>
        <dbReference type="ChEBI" id="CHEBI:30013"/>
        <dbReference type="ChEBI" id="CHEBI:30616"/>
        <dbReference type="ChEBI" id="CHEBI:61977"/>
        <dbReference type="ChEBI" id="CHEBI:456216"/>
        <dbReference type="EC" id="2.7.11.1"/>
    </reaction>
</comment>
<dbReference type="Pfam" id="PF00069">
    <property type="entry name" value="Pkinase"/>
    <property type="match status" value="1"/>
</dbReference>
<proteinExistence type="predicted"/>
<feature type="domain" description="Protein kinase" evidence="10">
    <location>
        <begin position="1"/>
        <end position="349"/>
    </location>
</feature>
<evidence type="ECO:0000256" key="2">
    <source>
        <dbReference type="ARBA" id="ARBA00022527"/>
    </source>
</evidence>
<evidence type="ECO:0000256" key="6">
    <source>
        <dbReference type="ARBA" id="ARBA00022840"/>
    </source>
</evidence>
<keyword evidence="3" id="KW-0808">Transferase</keyword>
<keyword evidence="6 9" id="KW-0067">ATP-binding</keyword>
<keyword evidence="2" id="KW-0723">Serine/threonine-protein kinase</keyword>
<accession>A0A1W0XBR7</accession>
<gene>
    <name evidence="11" type="ORF">BV898_01159</name>
</gene>
<dbReference type="OrthoDB" id="4062651at2759"/>
<evidence type="ECO:0000256" key="5">
    <source>
        <dbReference type="ARBA" id="ARBA00022777"/>
    </source>
</evidence>
<evidence type="ECO:0000313" key="11">
    <source>
        <dbReference type="EMBL" id="OQV24949.1"/>
    </source>
</evidence>